<evidence type="ECO:0000256" key="2">
    <source>
        <dbReference type="SAM" id="Phobius"/>
    </source>
</evidence>
<gene>
    <name evidence="3" type="ORF">OUZ56_004120</name>
</gene>
<organism evidence="3 4">
    <name type="scientific">Daphnia magna</name>
    <dbReference type="NCBI Taxonomy" id="35525"/>
    <lineage>
        <taxon>Eukaryota</taxon>
        <taxon>Metazoa</taxon>
        <taxon>Ecdysozoa</taxon>
        <taxon>Arthropoda</taxon>
        <taxon>Crustacea</taxon>
        <taxon>Branchiopoda</taxon>
        <taxon>Diplostraca</taxon>
        <taxon>Cladocera</taxon>
        <taxon>Anomopoda</taxon>
        <taxon>Daphniidae</taxon>
        <taxon>Daphnia</taxon>
    </lineage>
</organism>
<evidence type="ECO:0000313" key="3">
    <source>
        <dbReference type="EMBL" id="KAK4002282.1"/>
    </source>
</evidence>
<keyword evidence="4" id="KW-1185">Reference proteome</keyword>
<keyword evidence="2" id="KW-0472">Membrane</keyword>
<feature type="transmembrane region" description="Helical" evidence="2">
    <location>
        <begin position="20"/>
        <end position="42"/>
    </location>
</feature>
<reference evidence="3 4" key="1">
    <citation type="journal article" date="2023" name="Nucleic Acids Res.">
        <title>The hologenome of Daphnia magna reveals possible DNA methylation and microbiome-mediated evolution of the host genome.</title>
        <authorList>
            <person name="Chaturvedi A."/>
            <person name="Li X."/>
            <person name="Dhandapani V."/>
            <person name="Marshall H."/>
            <person name="Kissane S."/>
            <person name="Cuenca-Cambronero M."/>
            <person name="Asole G."/>
            <person name="Calvet F."/>
            <person name="Ruiz-Romero M."/>
            <person name="Marangio P."/>
            <person name="Guigo R."/>
            <person name="Rago D."/>
            <person name="Mirbahai L."/>
            <person name="Eastwood N."/>
            <person name="Colbourne J.K."/>
            <person name="Zhou J."/>
            <person name="Mallon E."/>
            <person name="Orsini L."/>
        </authorList>
    </citation>
    <scope>NUCLEOTIDE SEQUENCE [LARGE SCALE GENOMIC DNA]</scope>
    <source>
        <strain evidence="3">LRV0_1</strain>
    </source>
</reference>
<keyword evidence="2" id="KW-1133">Transmembrane helix</keyword>
<feature type="compositionally biased region" description="Polar residues" evidence="1">
    <location>
        <begin position="69"/>
        <end position="82"/>
    </location>
</feature>
<dbReference type="EMBL" id="JAOYFB010000001">
    <property type="protein sequence ID" value="KAK4002282.1"/>
    <property type="molecule type" value="Genomic_DNA"/>
</dbReference>
<feature type="region of interest" description="Disordered" evidence="1">
    <location>
        <begin position="63"/>
        <end position="82"/>
    </location>
</feature>
<dbReference type="Proteomes" id="UP001234178">
    <property type="component" value="Unassembled WGS sequence"/>
</dbReference>
<evidence type="ECO:0000313" key="4">
    <source>
        <dbReference type="Proteomes" id="UP001234178"/>
    </source>
</evidence>
<accession>A0ABQ9YNT2</accession>
<proteinExistence type="predicted"/>
<name>A0ABQ9YNT2_9CRUS</name>
<comment type="caution">
    <text evidence="3">The sequence shown here is derived from an EMBL/GenBank/DDBJ whole genome shotgun (WGS) entry which is preliminary data.</text>
</comment>
<evidence type="ECO:0000256" key="1">
    <source>
        <dbReference type="SAM" id="MobiDB-lite"/>
    </source>
</evidence>
<sequence>MENRRPPKPRRLRGTAANAFSNKFALGFLGAATVIGLAIHFFGKNHLSSNLVKHGLNTTGVVQTPRKPFSSSSAVFNQSQKE</sequence>
<keyword evidence="2" id="KW-0812">Transmembrane</keyword>
<protein>
    <submittedName>
        <fullName evidence="3">Uncharacterized protein</fullName>
    </submittedName>
</protein>